<protein>
    <submittedName>
        <fullName evidence="4">Mediator of RNA polymerase II transcription subunit 13</fullName>
    </submittedName>
</protein>
<reference evidence="4" key="1">
    <citation type="submission" date="2017-02" db="UniProtKB">
        <authorList>
            <consortium name="WormBaseParasite"/>
        </authorList>
    </citation>
    <scope>IDENTIFICATION</scope>
</reference>
<evidence type="ECO:0000313" key="2">
    <source>
        <dbReference type="EMBL" id="VDN99318.1"/>
    </source>
</evidence>
<reference evidence="2 3" key="2">
    <citation type="submission" date="2018-11" db="EMBL/GenBank/DDBJ databases">
        <authorList>
            <consortium name="Pathogen Informatics"/>
        </authorList>
    </citation>
    <scope>NUCLEOTIDE SEQUENCE [LARGE SCALE GENOMIC DNA]</scope>
</reference>
<gene>
    <name evidence="2" type="ORF">HNAJ_LOCUS3459</name>
</gene>
<accession>A0A0R3T8S2</accession>
<dbReference type="EMBL" id="UZAE01002032">
    <property type="protein sequence ID" value="VDN99318.1"/>
    <property type="molecule type" value="Genomic_DNA"/>
</dbReference>
<evidence type="ECO:0000313" key="4">
    <source>
        <dbReference type="WBParaSite" id="HNAJ_0000346001-mRNA-1"/>
    </source>
</evidence>
<dbReference type="OrthoDB" id="10393200at2759"/>
<keyword evidence="3" id="KW-1185">Reference proteome</keyword>
<evidence type="ECO:0000313" key="3">
    <source>
        <dbReference type="Proteomes" id="UP000278807"/>
    </source>
</evidence>
<organism evidence="4">
    <name type="scientific">Rodentolepis nana</name>
    <name type="common">Dwarf tapeworm</name>
    <name type="synonym">Hymenolepis nana</name>
    <dbReference type="NCBI Taxonomy" id="102285"/>
    <lineage>
        <taxon>Eukaryota</taxon>
        <taxon>Metazoa</taxon>
        <taxon>Spiralia</taxon>
        <taxon>Lophotrochozoa</taxon>
        <taxon>Platyhelminthes</taxon>
        <taxon>Cestoda</taxon>
        <taxon>Eucestoda</taxon>
        <taxon>Cyclophyllidea</taxon>
        <taxon>Hymenolepididae</taxon>
        <taxon>Rodentolepis</taxon>
    </lineage>
</organism>
<dbReference type="AlphaFoldDB" id="A0A0R3T8S2"/>
<dbReference type="WBParaSite" id="HNAJ_0000346001-mRNA-1">
    <property type="protein sequence ID" value="HNAJ_0000346001-mRNA-1"/>
    <property type="gene ID" value="HNAJ_0000346001"/>
</dbReference>
<name>A0A0R3T8S2_RODNA</name>
<feature type="region of interest" description="Disordered" evidence="1">
    <location>
        <begin position="24"/>
        <end position="52"/>
    </location>
</feature>
<dbReference type="Proteomes" id="UP000278807">
    <property type="component" value="Unassembled WGS sequence"/>
</dbReference>
<proteinExistence type="predicted"/>
<feature type="region of interest" description="Disordered" evidence="1">
    <location>
        <begin position="97"/>
        <end position="121"/>
    </location>
</feature>
<evidence type="ECO:0000256" key="1">
    <source>
        <dbReference type="SAM" id="MobiDB-lite"/>
    </source>
</evidence>
<dbReference type="STRING" id="102285.A0A0R3T8S2"/>
<sequence>MSCISILQKPCMSLEDRKRCIMSGSDIDEDVGPSPPRKKLRRSPDEDLEDDEKMDWATSLSFGPSTHIGMTVKLLKAEGNKHKNSSTGIKEPLLNMYLDGGSADEGPGPSSSGPNRSMKGKTPRIDIRLSLNGGCVEAVAPSTSCHVTVVDGEPEHKKLCKRVLSKFLAPLNWDAAKAKELTKELGAGYASPSSGGDDKVNRMLEFIFGAGESGRLLDQMRDRFSDSKVTIHTLRRLMDDQKVFLVGLNEPRLVHWAHLRLWLVHVRDPKLTSKSSSDNSVKLTTEKTPSKSILPVRMTLAVNTSQLEALERNATSTPSKKRVSFSDFGNALEEPTSSISSPLKSGHERSDYYFIPQPWINESGSFKSCFFTHLLLSICSFISRLSGGTMDYLAEQYRHILSPVSFRILCMMLYEIKAIRIIRVVGSKKCSLFSKLQPVIYLGDQVYLAPASELSVSLEPNFLSRVNVLIQCASEMLNIPTPDAPETMAATYDRFARCRTPRSSTILVPQQSHGGNSTTS</sequence>